<organism evidence="1 2">
    <name type="scientific">Bacillus paralicheniformis</name>
    <dbReference type="NCBI Taxonomy" id="1648923"/>
    <lineage>
        <taxon>Bacteria</taxon>
        <taxon>Bacillati</taxon>
        <taxon>Bacillota</taxon>
        <taxon>Bacilli</taxon>
        <taxon>Bacillales</taxon>
        <taxon>Bacillaceae</taxon>
        <taxon>Bacillus</taxon>
    </lineage>
</organism>
<accession>A0ABY3FUQ7</accession>
<comment type="caution">
    <text evidence="1">The sequence shown here is derived from an EMBL/GenBank/DDBJ whole genome shotgun (WGS) entry which is preliminary data.</text>
</comment>
<dbReference type="Proteomes" id="UP000429980">
    <property type="component" value="Unassembled WGS sequence"/>
</dbReference>
<evidence type="ECO:0000313" key="2">
    <source>
        <dbReference type="Proteomes" id="UP000429980"/>
    </source>
</evidence>
<name>A0ABY3FUQ7_9BACI</name>
<gene>
    <name evidence="1" type="ORF">CHCC15381_2259</name>
</gene>
<proteinExistence type="predicted"/>
<dbReference type="Pfam" id="PF10901">
    <property type="entry name" value="DUF2690"/>
    <property type="match status" value="1"/>
</dbReference>
<evidence type="ECO:0000313" key="1">
    <source>
        <dbReference type="EMBL" id="TWL37652.1"/>
    </source>
</evidence>
<sequence length="73" mass="7902">MTRQSSALRLGGKCICEKKQDGKELSGSSAGGNGKVLPGQTSCYTPMVYVLDPRSSYAMRKYYHSSSETLAYA</sequence>
<reference evidence="1 2" key="1">
    <citation type="submission" date="2019-06" db="EMBL/GenBank/DDBJ databases">
        <title>Genome sequence analysis of &gt;100 Bacillus licheniformis strains suggests intrinsic resistance to this species.</title>
        <authorList>
            <person name="Wels M."/>
            <person name="Siezen R.J."/>
            <person name="Johansen E."/>
            <person name="Stuer-Lauridsen B."/>
            <person name="Bjerre K."/>
            <person name="Nielsen B.K.K."/>
        </authorList>
    </citation>
    <scope>NUCLEOTIDE SEQUENCE [LARGE SCALE GENOMIC DNA]</scope>
    <source>
        <strain evidence="1 2">BAC-15381</strain>
    </source>
</reference>
<keyword evidence="2" id="KW-1185">Reference proteome</keyword>
<protein>
    <submittedName>
        <fullName evidence="1">Uncharacterized protein</fullName>
    </submittedName>
</protein>
<dbReference type="InterPro" id="IPR021224">
    <property type="entry name" value="DUF2690"/>
</dbReference>
<dbReference type="EMBL" id="NILF01000042">
    <property type="protein sequence ID" value="TWL37652.1"/>
    <property type="molecule type" value="Genomic_DNA"/>
</dbReference>